<dbReference type="Gene3D" id="3.40.50.720">
    <property type="entry name" value="NAD(P)-binding Rossmann-like Domain"/>
    <property type="match status" value="1"/>
</dbReference>
<dbReference type="InterPro" id="IPR011051">
    <property type="entry name" value="RmlC_Cupin_sf"/>
</dbReference>
<dbReference type="InterPro" id="IPR029303">
    <property type="entry name" value="CapF_C"/>
</dbReference>
<evidence type="ECO:0000313" key="3">
    <source>
        <dbReference type="Proteomes" id="UP001339911"/>
    </source>
</evidence>
<protein>
    <submittedName>
        <fullName evidence="2">Capsular biosynthesis protein</fullName>
    </submittedName>
</protein>
<dbReference type="InterPro" id="IPR036291">
    <property type="entry name" value="NAD(P)-bd_dom_sf"/>
</dbReference>
<evidence type="ECO:0000259" key="1">
    <source>
        <dbReference type="Pfam" id="PF14667"/>
    </source>
</evidence>
<gene>
    <name evidence="2" type="ORF">V1634_32865</name>
</gene>
<feature type="domain" description="Capsular polysaccharide assembling protein CapF C-terminal" evidence="1">
    <location>
        <begin position="262"/>
        <end position="373"/>
    </location>
</feature>
<dbReference type="InterPro" id="IPR014710">
    <property type="entry name" value="RmlC-like_jellyroll"/>
</dbReference>
<dbReference type="Proteomes" id="UP001339911">
    <property type="component" value="Unassembled WGS sequence"/>
</dbReference>
<evidence type="ECO:0000313" key="2">
    <source>
        <dbReference type="EMBL" id="MEE6311628.1"/>
    </source>
</evidence>
<sequence>MRLVLTGAGGFLGWHVRVLARALGWPEPVALTRADLADPVRVAAAVGGADRLLHLAGVNRGDPADVAAGNVEVAAALARGLRYCPTPPATVAFANSTQTGNGTPYGDSKQAAAATLAGAVAGRCRFDDVPLPNLYGEHGRPYYNSVVATFCRQLADGDPPGVRDDRELTLVHALDAAARLLGLPPGDPRQPAGTAAPTVPWDPGMPALRIGVRALADRLAGFARTYRTGEIPPLVDRHDVRLFNTYRSHCFPADHPRPLVRHTDRRGALVEVVKSHGGAGQTFASTSGPGVTRGEHFHLAKVERFAVLRGTAEIALRRVGHREVLRFRVGGDEPVVVDMPTMWAHHITNTGDGELLTLFWANELFDPARPDTFPEPVAEPAAAAPVVVG</sequence>
<dbReference type="EMBL" id="JAZGQL010000036">
    <property type="protein sequence ID" value="MEE6311628.1"/>
    <property type="molecule type" value="Genomic_DNA"/>
</dbReference>
<dbReference type="Gene3D" id="2.60.120.10">
    <property type="entry name" value="Jelly Rolls"/>
    <property type="match status" value="1"/>
</dbReference>
<keyword evidence="3" id="KW-1185">Reference proteome</keyword>
<name>A0ABU7SNV3_9ACTN</name>
<proteinExistence type="predicted"/>
<dbReference type="SUPFAM" id="SSF51735">
    <property type="entry name" value="NAD(P)-binding Rossmann-fold domains"/>
    <property type="match status" value="1"/>
</dbReference>
<accession>A0ABU7SNV3</accession>
<comment type="caution">
    <text evidence="2">The sequence shown here is derived from an EMBL/GenBank/DDBJ whole genome shotgun (WGS) entry which is preliminary data.</text>
</comment>
<dbReference type="RefSeq" id="WP_331211517.1">
    <property type="nucleotide sequence ID" value="NZ_JAZGQL010000036.1"/>
</dbReference>
<reference evidence="2 3" key="1">
    <citation type="submission" date="2024-01" db="EMBL/GenBank/DDBJ databases">
        <title>Genome insights into Plantactinospora veratri sp. nov.</title>
        <authorList>
            <person name="Wang L."/>
        </authorList>
    </citation>
    <scope>NUCLEOTIDE SEQUENCE [LARGE SCALE GENOMIC DNA]</scope>
    <source>
        <strain evidence="2 3">NEAU-FHS4</strain>
    </source>
</reference>
<dbReference type="CDD" id="cd07007">
    <property type="entry name" value="cupin_CapF-like_C"/>
    <property type="match status" value="1"/>
</dbReference>
<organism evidence="2 3">
    <name type="scientific">Plantactinospora veratri</name>
    <dbReference type="NCBI Taxonomy" id="1436122"/>
    <lineage>
        <taxon>Bacteria</taxon>
        <taxon>Bacillati</taxon>
        <taxon>Actinomycetota</taxon>
        <taxon>Actinomycetes</taxon>
        <taxon>Micromonosporales</taxon>
        <taxon>Micromonosporaceae</taxon>
        <taxon>Plantactinospora</taxon>
    </lineage>
</organism>
<dbReference type="SUPFAM" id="SSF51182">
    <property type="entry name" value="RmlC-like cupins"/>
    <property type="match status" value="1"/>
</dbReference>
<dbReference type="Pfam" id="PF14667">
    <property type="entry name" value="Polysacc_synt_C"/>
    <property type="match status" value="1"/>
</dbReference>